<feature type="compositionally biased region" description="Polar residues" evidence="1">
    <location>
        <begin position="1084"/>
        <end position="1095"/>
    </location>
</feature>
<feature type="domain" description="CBM21" evidence="3">
    <location>
        <begin position="125"/>
        <end position="235"/>
    </location>
</feature>
<dbReference type="AlphaFoldDB" id="A0A6P7KHJ7"/>
<dbReference type="Pfam" id="PF03370">
    <property type="entry name" value="CBM_21"/>
    <property type="match status" value="1"/>
</dbReference>
<dbReference type="Proteomes" id="UP000515145">
    <property type="component" value="Chromosome 19"/>
</dbReference>
<feature type="transmembrane region" description="Helical" evidence="2">
    <location>
        <begin position="1158"/>
        <end position="1187"/>
    </location>
</feature>
<dbReference type="GeneID" id="114451993"/>
<keyword evidence="2" id="KW-1133">Transmembrane helix</keyword>
<proteinExistence type="predicted"/>
<evidence type="ECO:0000256" key="1">
    <source>
        <dbReference type="SAM" id="MobiDB-lite"/>
    </source>
</evidence>
<dbReference type="CTD" id="100001260"/>
<feature type="compositionally biased region" description="Basic and acidic residues" evidence="1">
    <location>
        <begin position="282"/>
        <end position="298"/>
    </location>
</feature>
<accession>A0A6P7KHJ7</accession>
<feature type="compositionally biased region" description="Basic and acidic residues" evidence="1">
    <location>
        <begin position="870"/>
        <end position="889"/>
    </location>
</feature>
<feature type="compositionally biased region" description="Low complexity" evidence="1">
    <location>
        <begin position="459"/>
        <end position="476"/>
    </location>
</feature>
<keyword evidence="4" id="KW-1185">Reference proteome</keyword>
<sequence length="1200" mass="132949">MEFVGQPSPSGACSFLGVPGLSCLDVDDDEGEVVIGIRPKSSPLPRRKSSVTDEDSEPEPPPCGSRRVSFADAKGLSLVQVKEFDTWEVPKLPGYDSSEGNGNNAEEYCLSPITFTLPLETKELSAKVRDQKVELESIELLPGTTIVKGVIRVLNISFTKAVYIRTSLDSWSTHFDLLAEYIPSSSDGLTDCFSFKLTLVPPFGEQGARVDFCLRYETSMGTFWANNNNRNYVLFCYHRRKEDKEKPQKETVNKKSCLKAVGQNFSSEETVSSPQENISTDKPQKSLEGDDVKTKKSPDGQSETSEEGREQLLMENRQNRRRRNRRKAARMAQVRQCFAQRDAEAEDTERSAPEIKQAAEEEPRKEKHADVQSFPGRDSKSDDSQFVSQSVKTCSQASPDDLPDTSPAHDCSSNSQPEKSESAALADSVTDTGGESATDISDKPPSDEPSPAEQQSIHTSVSTAEESSQSSESLVSQSNFTFGTVVAPLYHQLFGRVGSESQRECENPVSVVNLLSERKQNSCTDTPTGGGPDSNHATHNSAPTEEETSLTVTVIDCAENPSEMKHSERGCTNSPECPLLGDTLEHLEPVNIPNESLDLQRERAEEDPTQTQCQHTQIKTNLDETPSQSEAEEVGISLHSSLRPSLNASWQIIEEQNSSGTEETRKNIHASVKEDELFEMLHDLNSNHNNNSLPNEPENCISSCELVKETPETCLETCNTERGNNSVDSSEKHSEMNPIQELVESMIEEAMSDVFVRLNENTERCEEEDEDSCLAELPEEKNWEMMVEEEENAMLTHEEEGEPIKVEAEEATDSTEKKKEEVTAAGAKEAVEEEDMEWIREGEEEEEDQTNVTKTAEIKTTEGPEETELQTEKHFADTQEVIIERRNIQEEDEEEEEEEEEMGMTDEGETGVKSKQGTKEEEIPDYRDEIQADEAGEIIHTTEDGDSEAECFPERSDITQNKHEDGVSAPVNSRQDETVTAGEGGRVHDQTQTCVYEQGDFQSKTHDRSGAEGGSSAAEGAVCVLTDEPENEQTGRDSASAESDSDDEVELYMHCLRAVHIGAQAQKDAGFTVSKRPPPVSRSKLLSTPMPSISESVDEEQHLSDGSSCSLQEDKSQEDVKTAAGQSALRAQEGIRVSWWKDAFSCRGVSKTLLCSTLLVVFLVVAYHYDFLACFGLYLISVVWLCCQGERQPVKNNRMG</sequence>
<dbReference type="GO" id="GO:0000164">
    <property type="term" value="C:protein phosphatase type 1 complex"/>
    <property type="evidence" value="ECO:0007669"/>
    <property type="project" value="TreeGrafter"/>
</dbReference>
<dbReference type="InterPro" id="IPR005036">
    <property type="entry name" value="CBM21_dom"/>
</dbReference>
<dbReference type="CDD" id="cd22255">
    <property type="entry name" value="PBD_PPP1R3A"/>
    <property type="match status" value="1"/>
</dbReference>
<feature type="region of interest" description="Disordered" evidence="1">
    <location>
        <begin position="264"/>
        <end position="476"/>
    </location>
</feature>
<dbReference type="Gene3D" id="2.60.40.2440">
    <property type="entry name" value="Carbohydrate binding type-21 domain"/>
    <property type="match status" value="1"/>
</dbReference>
<feature type="compositionally biased region" description="Polar residues" evidence="1">
    <location>
        <begin position="429"/>
        <end position="439"/>
    </location>
</feature>
<protein>
    <submittedName>
        <fullName evidence="5">Protein phosphatase 1 regulatory subunit 3A</fullName>
    </submittedName>
</protein>
<dbReference type="PANTHER" id="PTHR12307:SF2">
    <property type="entry name" value="PROTEIN PHOSPHATASE 1 REGULATORY SUBUNIT 3A"/>
    <property type="match status" value="1"/>
</dbReference>
<feature type="region of interest" description="Disordered" evidence="1">
    <location>
        <begin position="1070"/>
        <end position="1116"/>
    </location>
</feature>
<feature type="compositionally biased region" description="Low complexity" evidence="1">
    <location>
        <begin position="34"/>
        <end position="44"/>
    </location>
</feature>
<feature type="region of interest" description="Disordered" evidence="1">
    <location>
        <begin position="34"/>
        <end position="67"/>
    </location>
</feature>
<dbReference type="RefSeq" id="XP_028286841.1">
    <property type="nucleotide sequence ID" value="XM_028431040.1"/>
</dbReference>
<feature type="compositionally biased region" description="Basic and acidic residues" evidence="1">
    <location>
        <begin position="917"/>
        <end position="930"/>
    </location>
</feature>
<feature type="region of interest" description="Disordered" evidence="1">
    <location>
        <begin position="516"/>
        <end position="550"/>
    </location>
</feature>
<organism evidence="4 5">
    <name type="scientific">Parambassis ranga</name>
    <name type="common">Indian glassy fish</name>
    <dbReference type="NCBI Taxonomy" id="210632"/>
    <lineage>
        <taxon>Eukaryota</taxon>
        <taxon>Metazoa</taxon>
        <taxon>Chordata</taxon>
        <taxon>Craniata</taxon>
        <taxon>Vertebrata</taxon>
        <taxon>Euteleostomi</taxon>
        <taxon>Actinopterygii</taxon>
        <taxon>Neopterygii</taxon>
        <taxon>Teleostei</taxon>
        <taxon>Neoteleostei</taxon>
        <taxon>Acanthomorphata</taxon>
        <taxon>Ovalentaria</taxon>
        <taxon>Ambassidae</taxon>
        <taxon>Parambassis</taxon>
    </lineage>
</organism>
<evidence type="ECO:0000256" key="2">
    <source>
        <dbReference type="SAM" id="Phobius"/>
    </source>
</evidence>
<gene>
    <name evidence="5" type="primary">ppp1r3ab</name>
</gene>
<dbReference type="GO" id="GO:2001069">
    <property type="term" value="F:glycogen binding"/>
    <property type="evidence" value="ECO:0007669"/>
    <property type="project" value="TreeGrafter"/>
</dbReference>
<reference evidence="5" key="1">
    <citation type="submission" date="2025-08" db="UniProtKB">
        <authorList>
            <consortium name="RefSeq"/>
        </authorList>
    </citation>
    <scope>IDENTIFICATION</scope>
</reference>
<evidence type="ECO:0000313" key="4">
    <source>
        <dbReference type="Proteomes" id="UP000515145"/>
    </source>
</evidence>
<feature type="compositionally biased region" description="Basic residues" evidence="1">
    <location>
        <begin position="319"/>
        <end position="329"/>
    </location>
</feature>
<feature type="compositionally biased region" description="Basic and acidic residues" evidence="1">
    <location>
        <begin position="348"/>
        <end position="370"/>
    </location>
</feature>
<dbReference type="GO" id="GO:0008157">
    <property type="term" value="F:protein phosphatase 1 binding"/>
    <property type="evidence" value="ECO:0007669"/>
    <property type="project" value="TreeGrafter"/>
</dbReference>
<keyword evidence="2" id="KW-0472">Membrane</keyword>
<dbReference type="PROSITE" id="PS51159">
    <property type="entry name" value="CBM21"/>
    <property type="match status" value="1"/>
</dbReference>
<dbReference type="InParanoid" id="A0A6P7KHJ7"/>
<evidence type="ECO:0000259" key="3">
    <source>
        <dbReference type="PROSITE" id="PS51159"/>
    </source>
</evidence>
<feature type="compositionally biased region" description="Polar residues" evidence="1">
    <location>
        <begin position="384"/>
        <end position="398"/>
    </location>
</feature>
<evidence type="ECO:0000313" key="5">
    <source>
        <dbReference type="RefSeq" id="XP_028286841.1"/>
    </source>
</evidence>
<feature type="region of interest" description="Disordered" evidence="1">
    <location>
        <begin position="795"/>
        <end position="1047"/>
    </location>
</feature>
<feature type="compositionally biased region" description="Basic and acidic residues" evidence="1">
    <location>
        <begin position="952"/>
        <end position="966"/>
    </location>
</feature>
<name>A0A6P7KHJ7_9TELE</name>
<feature type="compositionally biased region" description="Acidic residues" evidence="1">
    <location>
        <begin position="831"/>
        <end position="849"/>
    </location>
</feature>
<dbReference type="InterPro" id="IPR050782">
    <property type="entry name" value="PP1_regulatory_subunit_3"/>
</dbReference>
<dbReference type="OrthoDB" id="1881at2759"/>
<feature type="compositionally biased region" description="Acidic residues" evidence="1">
    <location>
        <begin position="890"/>
        <end position="909"/>
    </location>
</feature>
<keyword evidence="2" id="KW-0812">Transmembrane</keyword>
<dbReference type="PANTHER" id="PTHR12307">
    <property type="entry name" value="PROTEIN PHOSPHATASE 1 REGULATORY SUBUNIT"/>
    <property type="match status" value="1"/>
</dbReference>
<feature type="compositionally biased region" description="Basic and acidic residues" evidence="1">
    <location>
        <begin position="796"/>
        <end position="822"/>
    </location>
</feature>
<dbReference type="InterPro" id="IPR038175">
    <property type="entry name" value="CBM21_dom_sf"/>
</dbReference>
<dbReference type="GO" id="GO:0005979">
    <property type="term" value="P:regulation of glycogen biosynthetic process"/>
    <property type="evidence" value="ECO:0007669"/>
    <property type="project" value="TreeGrafter"/>
</dbReference>
<feature type="compositionally biased region" description="Polar residues" evidence="1">
    <location>
        <begin position="264"/>
        <end position="281"/>
    </location>
</feature>